<proteinExistence type="predicted"/>
<evidence type="ECO:0000256" key="1">
    <source>
        <dbReference type="ARBA" id="ARBA00004141"/>
    </source>
</evidence>
<feature type="transmembrane region" description="Helical" evidence="5">
    <location>
        <begin position="12"/>
        <end position="33"/>
    </location>
</feature>
<dbReference type="EMBL" id="UYJE01007863">
    <property type="protein sequence ID" value="VDI58662.1"/>
    <property type="molecule type" value="Genomic_DNA"/>
</dbReference>
<feature type="transmembrane region" description="Helical" evidence="5">
    <location>
        <begin position="145"/>
        <end position="169"/>
    </location>
</feature>
<evidence type="ECO:0000256" key="3">
    <source>
        <dbReference type="ARBA" id="ARBA00022989"/>
    </source>
</evidence>
<dbReference type="GO" id="GO:0016020">
    <property type="term" value="C:membrane"/>
    <property type="evidence" value="ECO:0007669"/>
    <property type="project" value="UniProtKB-SubCell"/>
</dbReference>
<keyword evidence="7" id="KW-1185">Reference proteome</keyword>
<organism evidence="6 7">
    <name type="scientific">Mytilus galloprovincialis</name>
    <name type="common">Mediterranean mussel</name>
    <dbReference type="NCBI Taxonomy" id="29158"/>
    <lineage>
        <taxon>Eukaryota</taxon>
        <taxon>Metazoa</taxon>
        <taxon>Spiralia</taxon>
        <taxon>Lophotrochozoa</taxon>
        <taxon>Mollusca</taxon>
        <taxon>Bivalvia</taxon>
        <taxon>Autobranchia</taxon>
        <taxon>Pteriomorphia</taxon>
        <taxon>Mytilida</taxon>
        <taxon>Mytiloidea</taxon>
        <taxon>Mytilidae</taxon>
        <taxon>Mytilinae</taxon>
        <taxon>Mytilus</taxon>
    </lineage>
</organism>
<dbReference type="OrthoDB" id="6139625at2759"/>
<accession>A0A8B6G511</accession>
<reference evidence="6" key="1">
    <citation type="submission" date="2018-11" db="EMBL/GenBank/DDBJ databases">
        <authorList>
            <person name="Alioto T."/>
            <person name="Alioto T."/>
        </authorList>
    </citation>
    <scope>NUCLEOTIDE SEQUENCE</scope>
</reference>
<dbReference type="Pfam" id="PF00822">
    <property type="entry name" value="PMP22_Claudin"/>
    <property type="match status" value="1"/>
</dbReference>
<evidence type="ECO:0000313" key="7">
    <source>
        <dbReference type="Proteomes" id="UP000596742"/>
    </source>
</evidence>
<feature type="transmembrane region" description="Helical" evidence="5">
    <location>
        <begin position="115"/>
        <end position="139"/>
    </location>
</feature>
<dbReference type="AlphaFoldDB" id="A0A8B6G511"/>
<dbReference type="InterPro" id="IPR004031">
    <property type="entry name" value="PMP22/EMP/MP20/Claudin"/>
</dbReference>
<keyword evidence="2 5" id="KW-0812">Transmembrane</keyword>
<name>A0A8B6G511_MYTGA</name>
<keyword evidence="3 5" id="KW-1133">Transmembrane helix</keyword>
<comment type="caution">
    <text evidence="6">The sequence shown here is derived from an EMBL/GenBank/DDBJ whole genome shotgun (WGS) entry which is preliminary data.</text>
</comment>
<dbReference type="Proteomes" id="UP000596742">
    <property type="component" value="Unassembled WGS sequence"/>
</dbReference>
<feature type="transmembrane region" description="Helical" evidence="5">
    <location>
        <begin position="90"/>
        <end position="108"/>
    </location>
</feature>
<comment type="subcellular location">
    <subcellularLocation>
        <location evidence="1">Membrane</location>
        <topology evidence="1">Multi-pass membrane protein</topology>
    </subcellularLocation>
</comment>
<sequence>MFKLNNMKCCDGNPLLVITGFVISVLALILHCIGYETSYWLAWFGEYELHIGLWERCDHIKCVSMLDINIPIDFRDQPNKFTATQVLESLALAAYIAAAVCSTLHAFVVKQRSLYFLGAITNCVAGSLGLIGCIIFFTADIFDAHHLYFSCAFCTIAGIGEIIAGVFFFRAWKPDDLSFNEQLNLKRSYVSNRKHKSQIERFQCYTISIR</sequence>
<dbReference type="Gene3D" id="1.20.140.150">
    <property type="match status" value="1"/>
</dbReference>
<evidence type="ECO:0000256" key="2">
    <source>
        <dbReference type="ARBA" id="ARBA00022692"/>
    </source>
</evidence>
<evidence type="ECO:0000256" key="5">
    <source>
        <dbReference type="SAM" id="Phobius"/>
    </source>
</evidence>
<keyword evidence="4 5" id="KW-0472">Membrane</keyword>
<evidence type="ECO:0000313" key="6">
    <source>
        <dbReference type="EMBL" id="VDI58662.1"/>
    </source>
</evidence>
<evidence type="ECO:0000256" key="4">
    <source>
        <dbReference type="ARBA" id="ARBA00023136"/>
    </source>
</evidence>
<gene>
    <name evidence="6" type="ORF">MGAL_10B058555</name>
</gene>
<protein>
    <submittedName>
        <fullName evidence="6">Uncharacterized protein</fullName>
    </submittedName>
</protein>